<evidence type="ECO:0000313" key="3">
    <source>
        <dbReference type="Proteomes" id="UP001358586"/>
    </source>
</evidence>
<protein>
    <recommendedName>
        <fullName evidence="4">Chaperone surA</fullName>
    </recommendedName>
</protein>
<feature type="region of interest" description="Disordered" evidence="1">
    <location>
        <begin position="1"/>
        <end position="36"/>
    </location>
</feature>
<accession>A0ABR0MFT2</accession>
<evidence type="ECO:0000256" key="1">
    <source>
        <dbReference type="SAM" id="MobiDB-lite"/>
    </source>
</evidence>
<reference evidence="2 3" key="1">
    <citation type="submission" date="2023-03" db="EMBL/GenBank/DDBJ databases">
        <title>WGS of Gossypium arboreum.</title>
        <authorList>
            <person name="Yu D."/>
        </authorList>
    </citation>
    <scope>NUCLEOTIDE SEQUENCE [LARGE SCALE GENOMIC DNA]</scope>
    <source>
        <tissue evidence="2">Leaf</tissue>
    </source>
</reference>
<dbReference type="EMBL" id="JARKNE010000013">
    <property type="protein sequence ID" value="KAK5772111.1"/>
    <property type="molecule type" value="Genomic_DNA"/>
</dbReference>
<comment type="caution">
    <text evidence="2">The sequence shown here is derived from an EMBL/GenBank/DDBJ whole genome shotgun (WGS) entry which is preliminary data.</text>
</comment>
<dbReference type="Proteomes" id="UP001358586">
    <property type="component" value="Chromosome 13"/>
</dbReference>
<evidence type="ECO:0000313" key="2">
    <source>
        <dbReference type="EMBL" id="KAK5772111.1"/>
    </source>
</evidence>
<proteinExistence type="predicted"/>
<evidence type="ECO:0008006" key="4">
    <source>
        <dbReference type="Google" id="ProtNLM"/>
    </source>
</evidence>
<name>A0ABR0MFT2_GOSAR</name>
<feature type="region of interest" description="Disordered" evidence="1">
    <location>
        <begin position="57"/>
        <end position="79"/>
    </location>
</feature>
<gene>
    <name evidence="2" type="ORF">PVK06_048382</name>
</gene>
<keyword evidence="3" id="KW-1185">Reference proteome</keyword>
<sequence length="140" mass="15558">MDPDRPIADDVESVALAPTQEAAPVDSRPISSNQEGEAGQAFYQIMNDWFTQYIRTNPAAQQPPPLTNPSSMPAVHQVSDPLRLYKPPVDKIRKHGAEEFKANNDDDAERAVIWLDNTIHVFNELSCTPDECLKCAISLL</sequence>
<organism evidence="2 3">
    <name type="scientific">Gossypium arboreum</name>
    <name type="common">Tree cotton</name>
    <name type="synonym">Gossypium nanking</name>
    <dbReference type="NCBI Taxonomy" id="29729"/>
    <lineage>
        <taxon>Eukaryota</taxon>
        <taxon>Viridiplantae</taxon>
        <taxon>Streptophyta</taxon>
        <taxon>Embryophyta</taxon>
        <taxon>Tracheophyta</taxon>
        <taxon>Spermatophyta</taxon>
        <taxon>Magnoliopsida</taxon>
        <taxon>eudicotyledons</taxon>
        <taxon>Gunneridae</taxon>
        <taxon>Pentapetalae</taxon>
        <taxon>rosids</taxon>
        <taxon>malvids</taxon>
        <taxon>Malvales</taxon>
        <taxon>Malvaceae</taxon>
        <taxon>Malvoideae</taxon>
        <taxon>Gossypium</taxon>
    </lineage>
</organism>